<comment type="caution">
    <text evidence="2">The sequence shown here is derived from an EMBL/GenBank/DDBJ whole genome shotgun (WGS) entry which is preliminary data.</text>
</comment>
<evidence type="ECO:0000313" key="2">
    <source>
        <dbReference type="EMBL" id="KAG0151336.1"/>
    </source>
</evidence>
<dbReference type="Proteomes" id="UP000886653">
    <property type="component" value="Unassembled WGS sequence"/>
</dbReference>
<keyword evidence="1" id="KW-0812">Transmembrane</keyword>
<reference evidence="2" key="1">
    <citation type="submission" date="2013-11" db="EMBL/GenBank/DDBJ databases">
        <title>Genome sequence of the fusiform rust pathogen reveals effectors for host alternation and coevolution with pine.</title>
        <authorList>
            <consortium name="DOE Joint Genome Institute"/>
            <person name="Smith K."/>
            <person name="Pendleton A."/>
            <person name="Kubisiak T."/>
            <person name="Anderson C."/>
            <person name="Salamov A."/>
            <person name="Aerts A."/>
            <person name="Riley R."/>
            <person name="Clum A."/>
            <person name="Lindquist E."/>
            <person name="Ence D."/>
            <person name="Campbell M."/>
            <person name="Kronenberg Z."/>
            <person name="Feau N."/>
            <person name="Dhillon B."/>
            <person name="Hamelin R."/>
            <person name="Burleigh J."/>
            <person name="Smith J."/>
            <person name="Yandell M."/>
            <person name="Nelson C."/>
            <person name="Grigoriev I."/>
            <person name="Davis J."/>
        </authorList>
    </citation>
    <scope>NUCLEOTIDE SEQUENCE</scope>
    <source>
        <strain evidence="2">G11</strain>
    </source>
</reference>
<keyword evidence="1" id="KW-1133">Transmembrane helix</keyword>
<keyword evidence="3" id="KW-1185">Reference proteome</keyword>
<protein>
    <submittedName>
        <fullName evidence="2">Uncharacterized protein</fullName>
    </submittedName>
</protein>
<dbReference type="EMBL" id="MU167213">
    <property type="protein sequence ID" value="KAG0151336.1"/>
    <property type="molecule type" value="Genomic_DNA"/>
</dbReference>
<sequence>MQSTTSTHTIRSIHQFLNHQSPLPLITPSVSDPRLDDQSGISLHSALTILREKDLQSIALCHDQNHLHHHSFSIHHALYFTGTPSSTPTPTPTLDGHILLSLPLFALLPTLPQLPDLIHSSAPPRVDLTKPLIDSLPITSPRLRSCLLIKTVLLLFYFGFAGLPAYLLPLLAPIRP</sequence>
<organism evidence="2 3">
    <name type="scientific">Cronartium quercuum f. sp. fusiforme G11</name>
    <dbReference type="NCBI Taxonomy" id="708437"/>
    <lineage>
        <taxon>Eukaryota</taxon>
        <taxon>Fungi</taxon>
        <taxon>Dikarya</taxon>
        <taxon>Basidiomycota</taxon>
        <taxon>Pucciniomycotina</taxon>
        <taxon>Pucciniomycetes</taxon>
        <taxon>Pucciniales</taxon>
        <taxon>Coleosporiaceae</taxon>
        <taxon>Cronartium</taxon>
    </lineage>
</organism>
<dbReference type="AlphaFoldDB" id="A0A9P6NXI0"/>
<name>A0A9P6NXI0_9BASI</name>
<gene>
    <name evidence="2" type="ORF">CROQUDRAFT_86762</name>
</gene>
<evidence type="ECO:0000313" key="3">
    <source>
        <dbReference type="Proteomes" id="UP000886653"/>
    </source>
</evidence>
<accession>A0A9P6NXI0</accession>
<feature type="transmembrane region" description="Helical" evidence="1">
    <location>
        <begin position="147"/>
        <end position="168"/>
    </location>
</feature>
<keyword evidence="1" id="KW-0472">Membrane</keyword>
<proteinExistence type="predicted"/>
<evidence type="ECO:0000256" key="1">
    <source>
        <dbReference type="SAM" id="Phobius"/>
    </source>
</evidence>